<protein>
    <submittedName>
        <fullName evidence="2">High light inducible protein</fullName>
    </submittedName>
</protein>
<dbReference type="EMBL" id="JXQG01000004">
    <property type="protein sequence ID" value="KKZ13178.1"/>
    <property type="molecule type" value="Genomic_DNA"/>
</dbReference>
<gene>
    <name evidence="2" type="ORF">TE42_01495</name>
</gene>
<dbReference type="AlphaFoldDB" id="A0A0G2HMQ2"/>
<dbReference type="Proteomes" id="UP000035067">
    <property type="component" value="Unassembled WGS sequence"/>
</dbReference>
<keyword evidence="1" id="KW-0472">Membrane</keyword>
<comment type="caution">
    <text evidence="2">The sequence shown here is derived from an EMBL/GenBank/DDBJ whole genome shotgun (WGS) entry which is preliminary data.</text>
</comment>
<accession>A0A0G2HMQ2</accession>
<evidence type="ECO:0000313" key="3">
    <source>
        <dbReference type="Proteomes" id="UP000035067"/>
    </source>
</evidence>
<keyword evidence="1" id="KW-0812">Transmembrane</keyword>
<feature type="transmembrane region" description="Helical" evidence="1">
    <location>
        <begin position="28"/>
        <end position="50"/>
    </location>
</feature>
<evidence type="ECO:0000313" key="2">
    <source>
        <dbReference type="EMBL" id="KKZ13178.1"/>
    </source>
</evidence>
<evidence type="ECO:0000256" key="1">
    <source>
        <dbReference type="SAM" id="Phobius"/>
    </source>
</evidence>
<organism evidence="2 3">
    <name type="scientific">Candidatus Synechococcus spongiarum SP3</name>
    <dbReference type="NCBI Taxonomy" id="1604020"/>
    <lineage>
        <taxon>Bacteria</taxon>
        <taxon>Bacillati</taxon>
        <taxon>Cyanobacteriota</taxon>
        <taxon>Cyanophyceae</taxon>
        <taxon>Synechococcales</taxon>
        <taxon>Synechococcaceae</taxon>
        <taxon>Synechococcus</taxon>
    </lineage>
</organism>
<reference evidence="2 3" key="1">
    <citation type="submission" date="2015-01" db="EMBL/GenBank/DDBJ databases">
        <title>Lifestyle Evolution in Cyanobacterial Symbionts of Sponges.</title>
        <authorList>
            <person name="Burgsdorf I."/>
            <person name="Slaby B.M."/>
            <person name="Handley K.M."/>
            <person name="Haber M."/>
            <person name="Blom J."/>
            <person name="Marshall C.W."/>
            <person name="Gilbert J.A."/>
            <person name="Hentschel U."/>
            <person name="Steindler L."/>
        </authorList>
    </citation>
    <scope>NUCLEOTIDE SEQUENCE [LARGE SCALE GENOMIC DNA]</scope>
    <source>
        <strain evidence="2">SP3</strain>
    </source>
</reference>
<sequence>MLEPRIVPQRRRPAYGFHSHVEQLNGRVAMVGFMALLLVEIFLGHGLLVWK</sequence>
<dbReference type="SUPFAM" id="SSF103511">
    <property type="entry name" value="Chlorophyll a-b binding protein"/>
    <property type="match status" value="1"/>
</dbReference>
<keyword evidence="1" id="KW-1133">Transmembrane helix</keyword>
<dbReference type="PATRIC" id="fig|1604020.3.peg.1254"/>
<name>A0A0G2HMQ2_9SYNE</name>
<proteinExistence type="predicted"/>